<dbReference type="Pfam" id="PF12679">
    <property type="entry name" value="ABC2_membrane_2"/>
    <property type="match status" value="1"/>
</dbReference>
<feature type="transmembrane region" description="Helical" evidence="1">
    <location>
        <begin position="217"/>
        <end position="237"/>
    </location>
</feature>
<feature type="transmembrane region" description="Helical" evidence="1">
    <location>
        <begin position="150"/>
        <end position="173"/>
    </location>
</feature>
<dbReference type="PANTHER" id="PTHR43471:SF14">
    <property type="entry name" value="ABC-2 TYPE TRANSPORT SYSTEM PERMEASE PROTEIN"/>
    <property type="match status" value="1"/>
</dbReference>
<reference evidence="2" key="1">
    <citation type="submission" date="2023-04" db="EMBL/GenBank/DDBJ databases">
        <title>Comparative genomic analysis of Cohnella hashimotonis sp. nov., isolated from the International Space Station.</title>
        <authorList>
            <person name="Venkateswaran K."/>
            <person name="Simpson A."/>
        </authorList>
    </citation>
    <scope>NUCLEOTIDE SEQUENCE</scope>
    <source>
        <strain evidence="2">F6_2S_P_1</strain>
    </source>
</reference>
<protein>
    <submittedName>
        <fullName evidence="2">ABC transporter permease</fullName>
    </submittedName>
</protein>
<sequence>MANFIEKLRPALAGAGERRPAASALRGPSPFWVMVRKEFGDHIRSWRFVILLAIVVLACAGSLYASVSALKDGQSASAASGEGSASFLFLKMFTETDGSLPGFLTFLSFLAPLIGIALGFDSVNTERNKGTLSRLLSQPLYRDDFLNAKFAAGLLLIAVVIFSLGFLVMGMGLFTIGYPPTPEEFWRVVVMLLITVVYVGLWLNLSLLFSVRFRQAATSALCGIALWIFFLVFYGMIVSLVGNATSPAETAAASAVIRHQDWMMLLSRLSPAYLFQEAASTLMLPDTRTLNPFITQDQAYLAINAPLSFGQSLLLVWPQVVAIVAETTVSFAAAYVAFMRQEIRSRS</sequence>
<dbReference type="Proteomes" id="UP001161691">
    <property type="component" value="Unassembled WGS sequence"/>
</dbReference>
<feature type="transmembrane region" description="Helical" evidence="1">
    <location>
        <begin position="46"/>
        <end position="67"/>
    </location>
</feature>
<accession>A0ABT6TEZ6</accession>
<feature type="transmembrane region" description="Helical" evidence="1">
    <location>
        <begin position="185"/>
        <end position="205"/>
    </location>
</feature>
<keyword evidence="1" id="KW-0812">Transmembrane</keyword>
<keyword evidence="1" id="KW-0472">Membrane</keyword>
<evidence type="ECO:0000313" key="3">
    <source>
        <dbReference type="Proteomes" id="UP001161691"/>
    </source>
</evidence>
<dbReference type="RefSeq" id="WP_282908328.1">
    <property type="nucleotide sequence ID" value="NZ_JAGRPV010000001.1"/>
</dbReference>
<feature type="transmembrane region" description="Helical" evidence="1">
    <location>
        <begin position="316"/>
        <end position="338"/>
    </location>
</feature>
<name>A0ABT6TEZ6_9BACL</name>
<evidence type="ECO:0000256" key="1">
    <source>
        <dbReference type="SAM" id="Phobius"/>
    </source>
</evidence>
<keyword evidence="3" id="KW-1185">Reference proteome</keyword>
<dbReference type="PANTHER" id="PTHR43471">
    <property type="entry name" value="ABC TRANSPORTER PERMEASE"/>
    <property type="match status" value="1"/>
</dbReference>
<comment type="caution">
    <text evidence="2">The sequence shown here is derived from an EMBL/GenBank/DDBJ whole genome shotgun (WGS) entry which is preliminary data.</text>
</comment>
<gene>
    <name evidence="2" type="ORF">KB449_10510</name>
</gene>
<keyword evidence="1" id="KW-1133">Transmembrane helix</keyword>
<evidence type="ECO:0000313" key="2">
    <source>
        <dbReference type="EMBL" id="MDI4645397.1"/>
    </source>
</evidence>
<feature type="transmembrane region" description="Helical" evidence="1">
    <location>
        <begin position="100"/>
        <end position="120"/>
    </location>
</feature>
<organism evidence="2 3">
    <name type="scientific">Cohnella hashimotonis</name>
    <dbReference type="NCBI Taxonomy" id="2826895"/>
    <lineage>
        <taxon>Bacteria</taxon>
        <taxon>Bacillati</taxon>
        <taxon>Bacillota</taxon>
        <taxon>Bacilli</taxon>
        <taxon>Bacillales</taxon>
        <taxon>Paenibacillaceae</taxon>
        <taxon>Cohnella</taxon>
    </lineage>
</organism>
<dbReference type="EMBL" id="JAGRPV010000001">
    <property type="protein sequence ID" value="MDI4645397.1"/>
    <property type="molecule type" value="Genomic_DNA"/>
</dbReference>
<proteinExistence type="predicted"/>